<evidence type="ECO:0000259" key="6">
    <source>
        <dbReference type="Pfam" id="PF06271"/>
    </source>
</evidence>
<gene>
    <name evidence="7" type="ORF">FDK13_12710</name>
</gene>
<keyword evidence="3 5" id="KW-1133">Transmembrane helix</keyword>
<evidence type="ECO:0000256" key="4">
    <source>
        <dbReference type="ARBA" id="ARBA00023136"/>
    </source>
</evidence>
<evidence type="ECO:0000256" key="5">
    <source>
        <dbReference type="SAM" id="Phobius"/>
    </source>
</evidence>
<dbReference type="EMBL" id="SZVO01000005">
    <property type="protein sequence ID" value="TKT91996.1"/>
    <property type="molecule type" value="Genomic_DNA"/>
</dbReference>
<keyword evidence="4 5" id="KW-0472">Membrane</keyword>
<dbReference type="InterPro" id="IPR010432">
    <property type="entry name" value="RDD"/>
</dbReference>
<feature type="transmembrane region" description="Helical" evidence="5">
    <location>
        <begin position="154"/>
        <end position="173"/>
    </location>
</feature>
<name>A0A4U6D5L5_9BACT</name>
<evidence type="ECO:0000256" key="3">
    <source>
        <dbReference type="ARBA" id="ARBA00022989"/>
    </source>
</evidence>
<dbReference type="Pfam" id="PF06271">
    <property type="entry name" value="RDD"/>
    <property type="match status" value="1"/>
</dbReference>
<dbReference type="RefSeq" id="WP_137340365.1">
    <property type="nucleotide sequence ID" value="NZ_BSQH01000006.1"/>
</dbReference>
<comment type="caution">
    <text evidence="7">The sequence shown here is derived from an EMBL/GenBank/DDBJ whole genome shotgun (WGS) entry which is preliminary data.</text>
</comment>
<dbReference type="GO" id="GO:0016020">
    <property type="term" value="C:membrane"/>
    <property type="evidence" value="ECO:0007669"/>
    <property type="project" value="UniProtKB-SubCell"/>
</dbReference>
<feature type="domain" description="RDD" evidence="6">
    <location>
        <begin position="7"/>
        <end position="129"/>
    </location>
</feature>
<sequence length="291" mass="32660">MQNPSTVSAGSRLASMLLDHFIMSMIAVSFSIPAMISTFSNAFETSHDQQDIDVFGGNFFFFSLIGFALYFCKDAIDARSPGKRILKTQVVNNSDGLPASPVKCMVRNIFCVLWPIELVVTIISPSRRIGDFVAGTKVVPFENESAYKPDYSKLGLSVILAYGIMIAVSYPFIVLNESFKPKTIQYVKESFNQAESTNLDKVISDSLHIKSDSKVYDKIEGEDLKFISVIVNLDDNLLSNDSDYNNLKSKFIPVLANVHPDSTFVGRIQFVYKTENSMQTRVENYDWRSEK</sequence>
<protein>
    <submittedName>
        <fullName evidence="7">RDD family protein</fullName>
    </submittedName>
</protein>
<evidence type="ECO:0000313" key="7">
    <source>
        <dbReference type="EMBL" id="TKT91996.1"/>
    </source>
</evidence>
<keyword evidence="8" id="KW-1185">Reference proteome</keyword>
<dbReference type="Proteomes" id="UP000304900">
    <property type="component" value="Unassembled WGS sequence"/>
</dbReference>
<evidence type="ECO:0000256" key="2">
    <source>
        <dbReference type="ARBA" id="ARBA00022692"/>
    </source>
</evidence>
<organism evidence="7 8">
    <name type="scientific">Dyadobacter frigoris</name>
    <dbReference type="NCBI Taxonomy" id="2576211"/>
    <lineage>
        <taxon>Bacteria</taxon>
        <taxon>Pseudomonadati</taxon>
        <taxon>Bacteroidota</taxon>
        <taxon>Cytophagia</taxon>
        <taxon>Cytophagales</taxon>
        <taxon>Spirosomataceae</taxon>
        <taxon>Dyadobacter</taxon>
    </lineage>
</organism>
<comment type="subcellular location">
    <subcellularLocation>
        <location evidence="1">Membrane</location>
        <topology evidence="1">Multi-pass membrane protein</topology>
    </subcellularLocation>
</comment>
<dbReference type="OrthoDB" id="9814143at2"/>
<dbReference type="AlphaFoldDB" id="A0A4U6D5L5"/>
<evidence type="ECO:0000256" key="1">
    <source>
        <dbReference type="ARBA" id="ARBA00004141"/>
    </source>
</evidence>
<accession>A0A4U6D5L5</accession>
<proteinExistence type="predicted"/>
<feature type="transmembrane region" description="Helical" evidence="5">
    <location>
        <begin position="55"/>
        <end position="72"/>
    </location>
</feature>
<feature type="transmembrane region" description="Helical" evidence="5">
    <location>
        <begin position="21"/>
        <end position="43"/>
    </location>
</feature>
<keyword evidence="2 5" id="KW-0812">Transmembrane</keyword>
<evidence type="ECO:0000313" key="8">
    <source>
        <dbReference type="Proteomes" id="UP000304900"/>
    </source>
</evidence>
<reference evidence="7 8" key="1">
    <citation type="submission" date="2019-05" db="EMBL/GenBank/DDBJ databases">
        <title>Dyadobacter AR-3-8 sp. nov., isolated from arctic soil.</title>
        <authorList>
            <person name="Chaudhary D.K."/>
        </authorList>
    </citation>
    <scope>NUCLEOTIDE SEQUENCE [LARGE SCALE GENOMIC DNA]</scope>
    <source>
        <strain evidence="7 8">AR-3-8</strain>
    </source>
</reference>